<dbReference type="EMBL" id="MU005979">
    <property type="protein sequence ID" value="KAF2860674.1"/>
    <property type="molecule type" value="Genomic_DNA"/>
</dbReference>
<organism evidence="1 2">
    <name type="scientific">Piedraia hortae CBS 480.64</name>
    <dbReference type="NCBI Taxonomy" id="1314780"/>
    <lineage>
        <taxon>Eukaryota</taxon>
        <taxon>Fungi</taxon>
        <taxon>Dikarya</taxon>
        <taxon>Ascomycota</taxon>
        <taxon>Pezizomycotina</taxon>
        <taxon>Dothideomycetes</taxon>
        <taxon>Dothideomycetidae</taxon>
        <taxon>Capnodiales</taxon>
        <taxon>Piedraiaceae</taxon>
        <taxon>Piedraia</taxon>
    </lineage>
</organism>
<name>A0A6A7BZP2_9PEZI</name>
<evidence type="ECO:0000313" key="2">
    <source>
        <dbReference type="Proteomes" id="UP000799421"/>
    </source>
</evidence>
<gene>
    <name evidence="1" type="ORF">K470DRAFT_65200</name>
</gene>
<proteinExistence type="predicted"/>
<dbReference type="Proteomes" id="UP000799421">
    <property type="component" value="Unassembled WGS sequence"/>
</dbReference>
<dbReference type="AlphaFoldDB" id="A0A6A7BZP2"/>
<keyword evidence="2" id="KW-1185">Reference proteome</keyword>
<protein>
    <submittedName>
        <fullName evidence="1">Uncharacterized protein</fullName>
    </submittedName>
</protein>
<accession>A0A6A7BZP2</accession>
<sequence>MPVTVQHFCAGTRRIQGGICVANACAAALWHMASSRFPGGYVASLKNIRPYQALTCSREKKGNRLAHDVQRKPNGWWLVVRSVYPLDCCRIAVGGKLPNGSRDPLPPPTPPLPRSLAKSAYQALSLDAAMRTAKSLSPPVWIGSRVWKSLGSTTSSHRSACTLLGIYTAGIWKND</sequence>
<reference evidence="1" key="1">
    <citation type="journal article" date="2020" name="Stud. Mycol.">
        <title>101 Dothideomycetes genomes: a test case for predicting lifestyles and emergence of pathogens.</title>
        <authorList>
            <person name="Haridas S."/>
            <person name="Albert R."/>
            <person name="Binder M."/>
            <person name="Bloem J."/>
            <person name="Labutti K."/>
            <person name="Salamov A."/>
            <person name="Andreopoulos B."/>
            <person name="Baker S."/>
            <person name="Barry K."/>
            <person name="Bills G."/>
            <person name="Bluhm B."/>
            <person name="Cannon C."/>
            <person name="Castanera R."/>
            <person name="Culley D."/>
            <person name="Daum C."/>
            <person name="Ezra D."/>
            <person name="Gonzalez J."/>
            <person name="Henrissat B."/>
            <person name="Kuo A."/>
            <person name="Liang C."/>
            <person name="Lipzen A."/>
            <person name="Lutzoni F."/>
            <person name="Magnuson J."/>
            <person name="Mondo S."/>
            <person name="Nolan M."/>
            <person name="Ohm R."/>
            <person name="Pangilinan J."/>
            <person name="Park H.-J."/>
            <person name="Ramirez L."/>
            <person name="Alfaro M."/>
            <person name="Sun H."/>
            <person name="Tritt A."/>
            <person name="Yoshinaga Y."/>
            <person name="Zwiers L.-H."/>
            <person name="Turgeon B."/>
            <person name="Goodwin S."/>
            <person name="Spatafora J."/>
            <person name="Crous P."/>
            <person name="Grigoriev I."/>
        </authorList>
    </citation>
    <scope>NUCLEOTIDE SEQUENCE</scope>
    <source>
        <strain evidence="1">CBS 480.64</strain>
    </source>
</reference>
<evidence type="ECO:0000313" key="1">
    <source>
        <dbReference type="EMBL" id="KAF2860674.1"/>
    </source>
</evidence>